<sequence length="163" mass="17954">MMTSILGIAPPPSNRWEAGSMAALISELLDDDPIRGFAGVVDTAAEESPDSYAIEPGGWATAQDNWIAVDEPIEQGCIIKYEVWDGEPPTHPPAASTWQGTVYLESGTIQPEDISGTDLTGSRFDLGRPDRRWNVRVHRDRLGHEAFPPDVVQQTLITLQFWP</sequence>
<comment type="caution">
    <text evidence="1">The sequence shown here is derived from an EMBL/GenBank/DDBJ whole genome shotgun (WGS) entry which is preliminary data.</text>
</comment>
<dbReference type="EMBL" id="JBFARM010000011">
    <property type="protein sequence ID" value="MEV4290484.1"/>
    <property type="molecule type" value="Genomic_DNA"/>
</dbReference>
<gene>
    <name evidence="1" type="ORF">AB0K40_33680</name>
</gene>
<dbReference type="RefSeq" id="WP_364457480.1">
    <property type="nucleotide sequence ID" value="NZ_JBFARM010000011.1"/>
</dbReference>
<dbReference type="Proteomes" id="UP001552427">
    <property type="component" value="Unassembled WGS sequence"/>
</dbReference>
<name>A0ABV3HD86_9ACTN</name>
<evidence type="ECO:0000313" key="1">
    <source>
        <dbReference type="EMBL" id="MEV4290484.1"/>
    </source>
</evidence>
<organism evidence="1 2">
    <name type="scientific">Nonomuraea bangladeshensis</name>
    <dbReference type="NCBI Taxonomy" id="404385"/>
    <lineage>
        <taxon>Bacteria</taxon>
        <taxon>Bacillati</taxon>
        <taxon>Actinomycetota</taxon>
        <taxon>Actinomycetes</taxon>
        <taxon>Streptosporangiales</taxon>
        <taxon>Streptosporangiaceae</taxon>
        <taxon>Nonomuraea</taxon>
    </lineage>
</organism>
<accession>A0ABV3HD86</accession>
<proteinExistence type="predicted"/>
<protein>
    <recommendedName>
        <fullName evidence="3">Allene oxide cyclase barrel-like domain-containing protein</fullName>
    </recommendedName>
</protein>
<reference evidence="1 2" key="1">
    <citation type="submission" date="2024-06" db="EMBL/GenBank/DDBJ databases">
        <title>The Natural Products Discovery Center: Release of the First 8490 Sequenced Strains for Exploring Actinobacteria Biosynthetic Diversity.</title>
        <authorList>
            <person name="Kalkreuter E."/>
            <person name="Kautsar S.A."/>
            <person name="Yang D."/>
            <person name="Bader C.D."/>
            <person name="Teijaro C.N."/>
            <person name="Fluegel L."/>
            <person name="Davis C.M."/>
            <person name="Simpson J.R."/>
            <person name="Lauterbach L."/>
            <person name="Steele A.D."/>
            <person name="Gui C."/>
            <person name="Meng S."/>
            <person name="Li G."/>
            <person name="Viehrig K."/>
            <person name="Ye F."/>
            <person name="Su P."/>
            <person name="Kiefer A.F."/>
            <person name="Nichols A."/>
            <person name="Cepeda A.J."/>
            <person name="Yan W."/>
            <person name="Fan B."/>
            <person name="Jiang Y."/>
            <person name="Adhikari A."/>
            <person name="Zheng C.-J."/>
            <person name="Schuster L."/>
            <person name="Cowan T.M."/>
            <person name="Smanski M.J."/>
            <person name="Chevrette M.G."/>
            <person name="De Carvalho L.P.S."/>
            <person name="Shen B."/>
        </authorList>
    </citation>
    <scope>NUCLEOTIDE SEQUENCE [LARGE SCALE GENOMIC DNA]</scope>
    <source>
        <strain evidence="1 2">NPDC049574</strain>
    </source>
</reference>
<keyword evidence="2" id="KW-1185">Reference proteome</keyword>
<evidence type="ECO:0008006" key="3">
    <source>
        <dbReference type="Google" id="ProtNLM"/>
    </source>
</evidence>
<evidence type="ECO:0000313" key="2">
    <source>
        <dbReference type="Proteomes" id="UP001552427"/>
    </source>
</evidence>